<keyword evidence="3" id="KW-0962">Peroxisome biogenesis</keyword>
<keyword evidence="5" id="KW-0576">Peroxisome</keyword>
<dbReference type="InterPro" id="IPR008733">
    <property type="entry name" value="PEX11"/>
</dbReference>
<dbReference type="KEGG" id="smo:SELMODRAFT_234888"/>
<accession>D8SR62</accession>
<keyword evidence="7" id="KW-1185">Reference proteome</keyword>
<evidence type="ECO:0000313" key="7">
    <source>
        <dbReference type="Proteomes" id="UP000001514"/>
    </source>
</evidence>
<evidence type="ECO:0000256" key="3">
    <source>
        <dbReference type="ARBA" id="ARBA00022593"/>
    </source>
</evidence>
<dbReference type="PANTHER" id="PTHR12652:SF50">
    <property type="entry name" value="PEROXIN 11"/>
    <property type="match status" value="1"/>
</dbReference>
<dbReference type="eggNOG" id="KOG4186">
    <property type="taxonomic scope" value="Eukaryota"/>
</dbReference>
<proteinExistence type="inferred from homology"/>
<dbReference type="InParanoid" id="D8SR62"/>
<protein>
    <recommendedName>
        <fullName evidence="8">Peroxisomal biogenesis factor 11</fullName>
    </recommendedName>
</protein>
<evidence type="ECO:0000313" key="6">
    <source>
        <dbReference type="EMBL" id="EFJ12987.1"/>
    </source>
</evidence>
<dbReference type="HOGENOM" id="CLU_080291_0_0_1"/>
<organism evidence="7">
    <name type="scientific">Selaginella moellendorffii</name>
    <name type="common">Spikemoss</name>
    <dbReference type="NCBI Taxonomy" id="88036"/>
    <lineage>
        <taxon>Eukaryota</taxon>
        <taxon>Viridiplantae</taxon>
        <taxon>Streptophyta</taxon>
        <taxon>Embryophyta</taxon>
        <taxon>Tracheophyta</taxon>
        <taxon>Lycopodiopsida</taxon>
        <taxon>Selaginellales</taxon>
        <taxon>Selaginellaceae</taxon>
        <taxon>Selaginella</taxon>
    </lineage>
</organism>
<dbReference type="GO" id="GO:0042802">
    <property type="term" value="F:identical protein binding"/>
    <property type="evidence" value="ECO:0007669"/>
    <property type="project" value="UniProtKB-ARBA"/>
</dbReference>
<dbReference type="GO" id="GO:0005778">
    <property type="term" value="C:peroxisomal membrane"/>
    <property type="evidence" value="ECO:0000318"/>
    <property type="project" value="GO_Central"/>
</dbReference>
<gene>
    <name evidence="6" type="ORF">SELMODRAFT_234888</name>
</gene>
<dbReference type="STRING" id="88036.D8SR62"/>
<dbReference type="AlphaFoldDB" id="D8SR62"/>
<dbReference type="Pfam" id="PF05648">
    <property type="entry name" value="PEX11"/>
    <property type="match status" value="1"/>
</dbReference>
<dbReference type="OrthoDB" id="411017at2759"/>
<dbReference type="FunCoup" id="D8SR62">
    <property type="interactions" value="807"/>
</dbReference>
<dbReference type="OMA" id="VSTHKNW"/>
<evidence type="ECO:0008006" key="8">
    <source>
        <dbReference type="Google" id="ProtNLM"/>
    </source>
</evidence>
<dbReference type="GO" id="GO:0044375">
    <property type="term" value="P:regulation of peroxisome size"/>
    <property type="evidence" value="ECO:0007669"/>
    <property type="project" value="UniProtKB-ARBA"/>
</dbReference>
<name>D8SR62_SELML</name>
<evidence type="ECO:0000256" key="4">
    <source>
        <dbReference type="ARBA" id="ARBA00023136"/>
    </source>
</evidence>
<comment type="subcellular location">
    <subcellularLocation>
        <location evidence="1">Peroxisome membrane</location>
        <topology evidence="1">Multi-pass membrane protein</topology>
    </subcellularLocation>
</comment>
<dbReference type="EMBL" id="GL377635">
    <property type="protein sequence ID" value="EFJ12987.1"/>
    <property type="molecule type" value="Genomic_DNA"/>
</dbReference>
<comment type="similarity">
    <text evidence="2">Belongs to the peroxin-11 family.</text>
</comment>
<dbReference type="Proteomes" id="UP000001514">
    <property type="component" value="Unassembled WGS sequence"/>
</dbReference>
<dbReference type="PANTHER" id="PTHR12652">
    <property type="entry name" value="PEROXISOMAL BIOGENESIS FACTOR 11"/>
    <property type="match status" value="1"/>
</dbReference>
<evidence type="ECO:0000256" key="1">
    <source>
        <dbReference type="ARBA" id="ARBA00004585"/>
    </source>
</evidence>
<evidence type="ECO:0000256" key="2">
    <source>
        <dbReference type="ARBA" id="ARBA00008194"/>
    </source>
</evidence>
<dbReference type="GO" id="GO:0016559">
    <property type="term" value="P:peroxisome fission"/>
    <property type="evidence" value="ECO:0000318"/>
    <property type="project" value="GO_Central"/>
</dbReference>
<keyword evidence="4" id="KW-0472">Membrane</keyword>
<evidence type="ECO:0000256" key="5">
    <source>
        <dbReference type="ARBA" id="ARBA00023140"/>
    </source>
</evidence>
<sequence>MAQEEGRPFLEHLESYLARRDGVDKLLKIARYAAKIAVAAQPSPLPDGALDRLRLFEASVGTSRKAFRLGKFVQDVNALLRASKSPHRDRQRWILELIAYGGEGLYYFVEQFVWLAKTGLIDKHHSKKLQKISAWTEFVGYFGSVILKYQEISAMIAREKALTDAHRRHKREDAASREEIVSLKSQIQSLHSKRLLKTLSLIQDFADSLLALSDIRDGRGVLSAPLLLASAGLVSATISAHKNWNSC</sequence>
<dbReference type="Gramene" id="EFJ12987">
    <property type="protein sequence ID" value="EFJ12987"/>
    <property type="gene ID" value="SELMODRAFT_234888"/>
</dbReference>
<reference evidence="6 7" key="1">
    <citation type="journal article" date="2011" name="Science">
        <title>The Selaginella genome identifies genetic changes associated with the evolution of vascular plants.</title>
        <authorList>
            <person name="Banks J.A."/>
            <person name="Nishiyama T."/>
            <person name="Hasebe M."/>
            <person name="Bowman J.L."/>
            <person name="Gribskov M."/>
            <person name="dePamphilis C."/>
            <person name="Albert V.A."/>
            <person name="Aono N."/>
            <person name="Aoyama T."/>
            <person name="Ambrose B.A."/>
            <person name="Ashton N.W."/>
            <person name="Axtell M.J."/>
            <person name="Barker E."/>
            <person name="Barker M.S."/>
            <person name="Bennetzen J.L."/>
            <person name="Bonawitz N.D."/>
            <person name="Chapple C."/>
            <person name="Cheng C."/>
            <person name="Correa L.G."/>
            <person name="Dacre M."/>
            <person name="DeBarry J."/>
            <person name="Dreyer I."/>
            <person name="Elias M."/>
            <person name="Engstrom E.M."/>
            <person name="Estelle M."/>
            <person name="Feng L."/>
            <person name="Finet C."/>
            <person name="Floyd S.K."/>
            <person name="Frommer W.B."/>
            <person name="Fujita T."/>
            <person name="Gramzow L."/>
            <person name="Gutensohn M."/>
            <person name="Harholt J."/>
            <person name="Hattori M."/>
            <person name="Heyl A."/>
            <person name="Hirai T."/>
            <person name="Hiwatashi Y."/>
            <person name="Ishikawa M."/>
            <person name="Iwata M."/>
            <person name="Karol K.G."/>
            <person name="Koehler B."/>
            <person name="Kolukisaoglu U."/>
            <person name="Kubo M."/>
            <person name="Kurata T."/>
            <person name="Lalonde S."/>
            <person name="Li K."/>
            <person name="Li Y."/>
            <person name="Litt A."/>
            <person name="Lyons E."/>
            <person name="Manning G."/>
            <person name="Maruyama T."/>
            <person name="Michael T.P."/>
            <person name="Mikami K."/>
            <person name="Miyazaki S."/>
            <person name="Morinaga S."/>
            <person name="Murata T."/>
            <person name="Mueller-Roeber B."/>
            <person name="Nelson D.R."/>
            <person name="Obara M."/>
            <person name="Oguri Y."/>
            <person name="Olmstead R.G."/>
            <person name="Onodera N."/>
            <person name="Petersen B.L."/>
            <person name="Pils B."/>
            <person name="Prigge M."/>
            <person name="Rensing S.A."/>
            <person name="Riano-Pachon D.M."/>
            <person name="Roberts A.W."/>
            <person name="Sato Y."/>
            <person name="Scheller H.V."/>
            <person name="Schulz B."/>
            <person name="Schulz C."/>
            <person name="Shakirov E.V."/>
            <person name="Shibagaki N."/>
            <person name="Shinohara N."/>
            <person name="Shippen D.E."/>
            <person name="Soerensen I."/>
            <person name="Sotooka R."/>
            <person name="Sugimoto N."/>
            <person name="Sugita M."/>
            <person name="Sumikawa N."/>
            <person name="Tanurdzic M."/>
            <person name="Theissen G."/>
            <person name="Ulvskov P."/>
            <person name="Wakazuki S."/>
            <person name="Weng J.K."/>
            <person name="Willats W.W."/>
            <person name="Wipf D."/>
            <person name="Wolf P.G."/>
            <person name="Yang L."/>
            <person name="Zimmer A.D."/>
            <person name="Zhu Q."/>
            <person name="Mitros T."/>
            <person name="Hellsten U."/>
            <person name="Loque D."/>
            <person name="Otillar R."/>
            <person name="Salamov A."/>
            <person name="Schmutz J."/>
            <person name="Shapiro H."/>
            <person name="Lindquist E."/>
            <person name="Lucas S."/>
            <person name="Rokhsar D."/>
            <person name="Grigoriev I.V."/>
        </authorList>
    </citation>
    <scope>NUCLEOTIDE SEQUENCE [LARGE SCALE GENOMIC DNA]</scope>
</reference>